<dbReference type="OrthoDB" id="5415072at2759"/>
<name>A0A9P7N8C9_9HYPO</name>
<evidence type="ECO:0000256" key="1">
    <source>
        <dbReference type="SAM" id="MobiDB-lite"/>
    </source>
</evidence>
<comment type="caution">
    <text evidence="2">The sequence shown here is derived from an EMBL/GenBank/DDBJ whole genome shotgun (WGS) entry which is preliminary data.</text>
</comment>
<evidence type="ECO:0000313" key="3">
    <source>
        <dbReference type="Proteomes" id="UP000748025"/>
    </source>
</evidence>
<sequence>MGNICGKEDPDPQPPNRILGSAPPSHRRASVPHASHKHKVGGPARTLGTTTTVNADPLPPAEAAADARRKAALAAEARAEASKPRGKLQSQLDAQKRQSRNETLKTMGDQERRAREIAQNEDTRTYN</sequence>
<accession>A0A9P7N8C9</accession>
<organism evidence="2 3">
    <name type="scientific">Claviceps pusilla</name>
    <dbReference type="NCBI Taxonomy" id="123648"/>
    <lineage>
        <taxon>Eukaryota</taxon>
        <taxon>Fungi</taxon>
        <taxon>Dikarya</taxon>
        <taxon>Ascomycota</taxon>
        <taxon>Pezizomycotina</taxon>
        <taxon>Sordariomycetes</taxon>
        <taxon>Hypocreomycetidae</taxon>
        <taxon>Hypocreales</taxon>
        <taxon>Clavicipitaceae</taxon>
        <taxon>Claviceps</taxon>
    </lineage>
</organism>
<reference evidence="2" key="1">
    <citation type="journal article" date="2020" name="bioRxiv">
        <title>Whole genome comparisons of ergot fungi reveals the divergence and evolution of species within the genus Claviceps are the result of varying mechanisms driving genome evolution and host range expansion.</title>
        <authorList>
            <person name="Wyka S.A."/>
            <person name="Mondo S.J."/>
            <person name="Liu M."/>
            <person name="Dettman J."/>
            <person name="Nalam V."/>
            <person name="Broders K.D."/>
        </authorList>
    </citation>
    <scope>NUCLEOTIDE SEQUENCE</scope>
    <source>
        <strain evidence="2">CCC 602</strain>
    </source>
</reference>
<dbReference type="Proteomes" id="UP000748025">
    <property type="component" value="Unassembled WGS sequence"/>
</dbReference>
<gene>
    <name evidence="2" type="ORF">E4U43_001849</name>
</gene>
<keyword evidence="3" id="KW-1185">Reference proteome</keyword>
<evidence type="ECO:0000313" key="2">
    <source>
        <dbReference type="EMBL" id="KAG5999815.1"/>
    </source>
</evidence>
<feature type="compositionally biased region" description="Basic and acidic residues" evidence="1">
    <location>
        <begin position="94"/>
        <end position="127"/>
    </location>
</feature>
<feature type="region of interest" description="Disordered" evidence="1">
    <location>
        <begin position="1"/>
        <end position="127"/>
    </location>
</feature>
<protein>
    <submittedName>
        <fullName evidence="2">Uncharacterized protein</fullName>
    </submittedName>
</protein>
<dbReference type="AlphaFoldDB" id="A0A9P7N8C9"/>
<dbReference type="EMBL" id="SRPW01001620">
    <property type="protein sequence ID" value="KAG5999815.1"/>
    <property type="molecule type" value="Genomic_DNA"/>
</dbReference>
<proteinExistence type="predicted"/>
<feature type="compositionally biased region" description="Basic residues" evidence="1">
    <location>
        <begin position="25"/>
        <end position="40"/>
    </location>
</feature>
<feature type="compositionally biased region" description="Basic and acidic residues" evidence="1">
    <location>
        <begin position="1"/>
        <end position="10"/>
    </location>
</feature>